<dbReference type="Pfam" id="PF03332">
    <property type="entry name" value="PMM"/>
    <property type="match status" value="1"/>
</dbReference>
<feature type="binding site" evidence="6">
    <location>
        <position position="226"/>
    </location>
    <ligand>
        <name>Mg(2+)</name>
        <dbReference type="ChEBI" id="CHEBI:18420"/>
        <label>1</label>
    </ligand>
</feature>
<gene>
    <name evidence="7" type="ORF">H8S11_12815</name>
</gene>
<comment type="caution">
    <text evidence="7">The sequence shown here is derived from an EMBL/GenBank/DDBJ whole genome shotgun (WGS) entry which is preliminary data.</text>
</comment>
<keyword evidence="2 6" id="KW-0479">Metal-binding</keyword>
<proteinExistence type="predicted"/>
<protein>
    <submittedName>
        <fullName evidence="7">Phosphomannomutase</fullName>
    </submittedName>
</protein>
<evidence type="ECO:0000256" key="6">
    <source>
        <dbReference type="PIRSR" id="PIRSR605002-3"/>
    </source>
</evidence>
<dbReference type="InterPro" id="IPR005002">
    <property type="entry name" value="PMM"/>
</dbReference>
<feature type="binding site" evidence="6">
    <location>
        <position position="209"/>
    </location>
    <ligand>
        <name>Mg(2+)</name>
        <dbReference type="ChEBI" id="CHEBI:18420"/>
        <label>1</label>
    </ligand>
</feature>
<organism evidence="7 8">
    <name type="scientific">Flintibacter hominis</name>
    <dbReference type="NCBI Taxonomy" id="2763048"/>
    <lineage>
        <taxon>Bacteria</taxon>
        <taxon>Bacillati</taxon>
        <taxon>Bacillota</taxon>
        <taxon>Clostridia</taxon>
        <taxon>Eubacteriales</taxon>
        <taxon>Flintibacter</taxon>
    </lineage>
</organism>
<dbReference type="Gene3D" id="3.30.1240.20">
    <property type="match status" value="1"/>
</dbReference>
<name>A0A8J6JAU4_9FIRM</name>
<dbReference type="Proteomes" id="UP000628736">
    <property type="component" value="Unassembled WGS sequence"/>
</dbReference>
<feature type="active site" description="Nucleophile" evidence="4">
    <location>
        <position position="16"/>
    </location>
</feature>
<evidence type="ECO:0000256" key="5">
    <source>
        <dbReference type="PIRSR" id="PIRSR605002-2"/>
    </source>
</evidence>
<keyword evidence="1" id="KW-0963">Cytoplasm</keyword>
<dbReference type="Gene3D" id="3.40.50.1000">
    <property type="entry name" value="HAD superfamily/HAD-like"/>
    <property type="match status" value="1"/>
</dbReference>
<evidence type="ECO:0000256" key="4">
    <source>
        <dbReference type="PIRSR" id="PIRSR605002-1"/>
    </source>
</evidence>
<dbReference type="SUPFAM" id="SSF56784">
    <property type="entry name" value="HAD-like"/>
    <property type="match status" value="1"/>
</dbReference>
<dbReference type="InterPro" id="IPR043169">
    <property type="entry name" value="PMM_cap"/>
</dbReference>
<accession>A0A8J6JAU4</accession>
<dbReference type="AlphaFoldDB" id="A0A8J6JAU4"/>
<evidence type="ECO:0000256" key="1">
    <source>
        <dbReference type="ARBA" id="ARBA00022490"/>
    </source>
</evidence>
<feature type="binding site" evidence="6">
    <location>
        <position position="16"/>
    </location>
    <ligand>
        <name>Mg(2+)</name>
        <dbReference type="ChEBI" id="CHEBI:18420"/>
        <label>1</label>
    </ligand>
</feature>
<evidence type="ECO:0000313" key="8">
    <source>
        <dbReference type="Proteomes" id="UP000628736"/>
    </source>
</evidence>
<sequence>MGGEKVGKRIQMIAFDMDGTITQHKCPLGEENKKVLDRLAKLYRLLIVGAGSGSRIFRQMGGYPIDILANYGMQEWEYCQERGEMEVVRNISVRCDRESVDRRMDQLRRQFGYMNYAGESVEYHPSGCVTLPLLGTEADSREKLSFDPDRSRRRAIYPYVKELFLDYTVYVGGSSSFDLAPRPYSKYYALDRYCEERGLSHDQVVYVGDDYGPGGNDESIYRSDFTFYTIDDYRQLGTVLNEFLR</sequence>
<feature type="binding site" evidence="5">
    <location>
        <position position="176"/>
    </location>
    <ligand>
        <name>alpha-D-mannose 1-phosphate</name>
        <dbReference type="ChEBI" id="CHEBI:58409"/>
    </ligand>
</feature>
<dbReference type="InterPro" id="IPR023214">
    <property type="entry name" value="HAD_sf"/>
</dbReference>
<feature type="binding site" evidence="5">
    <location>
        <position position="178"/>
    </location>
    <ligand>
        <name>alpha-D-mannose 1-phosphate</name>
        <dbReference type="ChEBI" id="CHEBI:58409"/>
    </ligand>
</feature>
<dbReference type="GO" id="GO:0046872">
    <property type="term" value="F:metal ion binding"/>
    <property type="evidence" value="ECO:0007669"/>
    <property type="project" value="UniProtKB-KW"/>
</dbReference>
<feature type="binding site" evidence="6">
    <location>
        <position position="18"/>
    </location>
    <ligand>
        <name>Mg(2+)</name>
        <dbReference type="ChEBI" id="CHEBI:18420"/>
        <label>1</label>
    </ligand>
</feature>
<dbReference type="GO" id="GO:0004615">
    <property type="term" value="F:phosphomannomutase activity"/>
    <property type="evidence" value="ECO:0007669"/>
    <property type="project" value="InterPro"/>
</dbReference>
<dbReference type="GO" id="GO:0009298">
    <property type="term" value="P:GDP-mannose biosynthetic process"/>
    <property type="evidence" value="ECO:0007669"/>
    <property type="project" value="InterPro"/>
</dbReference>
<dbReference type="InterPro" id="IPR036412">
    <property type="entry name" value="HAD-like_sf"/>
</dbReference>
<evidence type="ECO:0000313" key="7">
    <source>
        <dbReference type="EMBL" id="MBC5723690.1"/>
    </source>
</evidence>
<feature type="active site" description="Proton donor/acceptor" evidence="4">
    <location>
        <position position="18"/>
    </location>
</feature>
<keyword evidence="8" id="KW-1185">Reference proteome</keyword>
<evidence type="ECO:0000256" key="3">
    <source>
        <dbReference type="ARBA" id="ARBA00022842"/>
    </source>
</evidence>
<feature type="binding site" evidence="6">
    <location>
        <position position="221"/>
    </location>
    <ligand>
        <name>Mg(2+)</name>
        <dbReference type="ChEBI" id="CHEBI:18420"/>
        <label>1</label>
    </ligand>
</feature>
<comment type="cofactor">
    <cofactor evidence="6">
        <name>Mg(2+)</name>
        <dbReference type="ChEBI" id="CHEBI:18420"/>
    </cofactor>
</comment>
<reference evidence="7" key="1">
    <citation type="submission" date="2020-08" db="EMBL/GenBank/DDBJ databases">
        <title>Genome public.</title>
        <authorList>
            <person name="Liu C."/>
            <person name="Sun Q."/>
        </authorList>
    </citation>
    <scope>NUCLEOTIDE SEQUENCE</scope>
    <source>
        <strain evidence="7">NSJ-23</strain>
    </source>
</reference>
<keyword evidence="3 6" id="KW-0460">Magnesium</keyword>
<evidence type="ECO:0000256" key="2">
    <source>
        <dbReference type="ARBA" id="ARBA00022723"/>
    </source>
</evidence>
<dbReference type="EMBL" id="JACOPO010000012">
    <property type="protein sequence ID" value="MBC5723690.1"/>
    <property type="molecule type" value="Genomic_DNA"/>
</dbReference>